<dbReference type="SUPFAM" id="SSF53474">
    <property type="entry name" value="alpha/beta-Hydrolases"/>
    <property type="match status" value="1"/>
</dbReference>
<dbReference type="Proteomes" id="UP000245974">
    <property type="component" value="Unassembled WGS sequence"/>
</dbReference>
<dbReference type="OrthoDB" id="9805123at2"/>
<dbReference type="FunCoup" id="A0A2U3MZK2">
    <property type="interactions" value="410"/>
</dbReference>
<evidence type="ECO:0000313" key="5">
    <source>
        <dbReference type="Proteomes" id="UP000245974"/>
    </source>
</evidence>
<dbReference type="EMBL" id="OOGT01000083">
    <property type="protein sequence ID" value="SPL70813.1"/>
    <property type="molecule type" value="Genomic_DNA"/>
</dbReference>
<keyword evidence="5" id="KW-1185">Reference proteome</keyword>
<comment type="similarity">
    <text evidence="2">Belongs to the AB hydrolase superfamily. FUS2 hydrolase family.</text>
</comment>
<dbReference type="GO" id="GO:0052689">
    <property type="term" value="F:carboxylic ester hydrolase activity"/>
    <property type="evidence" value="ECO:0007669"/>
    <property type="project" value="UniProtKB-ARBA"/>
</dbReference>
<organism evidence="4 5">
    <name type="scientific">Acinetobacter stercoris</name>
    <dbReference type="NCBI Taxonomy" id="2126983"/>
    <lineage>
        <taxon>Bacteria</taxon>
        <taxon>Pseudomonadati</taxon>
        <taxon>Pseudomonadota</taxon>
        <taxon>Gammaproteobacteria</taxon>
        <taxon>Moraxellales</taxon>
        <taxon>Moraxellaceae</taxon>
        <taxon>Acinetobacter</taxon>
    </lineage>
</organism>
<dbReference type="Pfam" id="PF00561">
    <property type="entry name" value="Abhydrolase_1"/>
    <property type="match status" value="1"/>
</dbReference>
<dbReference type="PANTHER" id="PTHR22946:SF9">
    <property type="entry name" value="POLYKETIDE TRANSFERASE AF380"/>
    <property type="match status" value="1"/>
</dbReference>
<dbReference type="PANTHER" id="PTHR22946">
    <property type="entry name" value="DIENELACTONE HYDROLASE DOMAIN-CONTAINING PROTEIN-RELATED"/>
    <property type="match status" value="1"/>
</dbReference>
<dbReference type="InterPro" id="IPR000073">
    <property type="entry name" value="AB_hydrolase_1"/>
</dbReference>
<dbReference type="InParanoid" id="A0A2U3MZK2"/>
<proteinExistence type="inferred from homology"/>
<feature type="domain" description="AB hydrolase-1" evidence="3">
    <location>
        <begin position="32"/>
        <end position="273"/>
    </location>
</feature>
<evidence type="ECO:0000313" key="4">
    <source>
        <dbReference type="EMBL" id="SPL70813.1"/>
    </source>
</evidence>
<dbReference type="Gene3D" id="3.40.50.1820">
    <property type="entry name" value="alpha/beta hydrolase"/>
    <property type="match status" value="2"/>
</dbReference>
<keyword evidence="1 4" id="KW-0378">Hydrolase</keyword>
<accession>A0A2U3MZK2</accession>
<name>A0A2U3MZK2_9GAMM</name>
<protein>
    <submittedName>
        <fullName evidence="4">Putative aminoacrylate hydrolase RutD</fullName>
    </submittedName>
</protein>
<sequence>MENMKKIWIDIEEYKIQADLYQPSPTDRNHIIIMAHGLGGEKSCGLTPFVQFYLSLGYDVCVFDHRGFGESSGAIKNLVDKNSQIQDWKTVIHHLKEHYSYSEKHMILWGYSFSSAHILMLASQTEYKGIISNFPHVDGLASLKLYPKKYLLVATLLSLIDLTLAPFGKVKTMPVVNKNRFAILAGQDCYRGYLSIIPKNIQWDNRVPARIIAYIGFYRPTIYVHKIESSVLVLAAENDSLIPLSATQKMAKKIKNGQYHEITCGHFDLFHEPYHRQILQLHQQFLASL</sequence>
<dbReference type="InterPro" id="IPR050261">
    <property type="entry name" value="FrsA_esterase"/>
</dbReference>
<gene>
    <name evidence="4" type="primary">rutD_1</name>
    <name evidence="4" type="ORF">KPC_1991</name>
</gene>
<dbReference type="AlphaFoldDB" id="A0A2U3MZK2"/>
<dbReference type="InterPro" id="IPR029058">
    <property type="entry name" value="AB_hydrolase_fold"/>
</dbReference>
<reference evidence="5" key="1">
    <citation type="submission" date="2018-03" db="EMBL/GenBank/DDBJ databases">
        <authorList>
            <person name="Blom J."/>
        </authorList>
    </citation>
    <scope>NUCLEOTIDE SEQUENCE [LARGE SCALE GENOMIC DNA]</scope>
    <source>
        <strain evidence="5">KPC-SM-21</strain>
    </source>
</reference>
<evidence type="ECO:0000256" key="1">
    <source>
        <dbReference type="ARBA" id="ARBA00022801"/>
    </source>
</evidence>
<evidence type="ECO:0000256" key="2">
    <source>
        <dbReference type="ARBA" id="ARBA00038115"/>
    </source>
</evidence>
<evidence type="ECO:0000259" key="3">
    <source>
        <dbReference type="Pfam" id="PF00561"/>
    </source>
</evidence>